<protein>
    <submittedName>
        <fullName evidence="1">Uncharacterized protein</fullName>
    </submittedName>
</protein>
<organism evidence="1 2">
    <name type="scientific">Dibothriocephalus latus</name>
    <name type="common">Fish tapeworm</name>
    <name type="synonym">Diphyllobothrium latum</name>
    <dbReference type="NCBI Taxonomy" id="60516"/>
    <lineage>
        <taxon>Eukaryota</taxon>
        <taxon>Metazoa</taxon>
        <taxon>Spiralia</taxon>
        <taxon>Lophotrochozoa</taxon>
        <taxon>Platyhelminthes</taxon>
        <taxon>Cestoda</taxon>
        <taxon>Eucestoda</taxon>
        <taxon>Diphyllobothriidea</taxon>
        <taxon>Diphyllobothriidae</taxon>
        <taxon>Dibothriocephalus</taxon>
    </lineage>
</organism>
<dbReference type="EMBL" id="UYRU01096222">
    <property type="protein sequence ID" value="VDN39673.1"/>
    <property type="molecule type" value="Genomic_DNA"/>
</dbReference>
<name>A0A3P7NRB3_DIBLA</name>
<dbReference type="AlphaFoldDB" id="A0A3P7NRB3"/>
<dbReference type="Proteomes" id="UP000281553">
    <property type="component" value="Unassembled WGS sequence"/>
</dbReference>
<gene>
    <name evidence="1" type="ORF">DILT_LOCUS17975</name>
</gene>
<accession>A0A3P7NRB3</accession>
<evidence type="ECO:0000313" key="1">
    <source>
        <dbReference type="EMBL" id="VDN39673.1"/>
    </source>
</evidence>
<keyword evidence="2" id="KW-1185">Reference proteome</keyword>
<sequence length="94" mass="9803">MPGVPPLKPNEVSPADSSIGSTCFRDLRINGGWYPLNEAEMSLAGVNGLVTAIGKSSNSLDKCSDLTACPSGVKCPGTLTCQPTWKPPNGYMCT</sequence>
<evidence type="ECO:0000313" key="2">
    <source>
        <dbReference type="Proteomes" id="UP000281553"/>
    </source>
</evidence>
<dbReference type="OrthoDB" id="6283447at2759"/>
<reference evidence="1 2" key="1">
    <citation type="submission" date="2018-11" db="EMBL/GenBank/DDBJ databases">
        <authorList>
            <consortium name="Pathogen Informatics"/>
        </authorList>
    </citation>
    <scope>NUCLEOTIDE SEQUENCE [LARGE SCALE GENOMIC DNA]</scope>
</reference>
<proteinExistence type="predicted"/>